<dbReference type="Proteomes" id="UP000238882">
    <property type="component" value="Unassembled WGS sequence"/>
</dbReference>
<dbReference type="PANTHER" id="PTHR43135:SF3">
    <property type="entry name" value="ALPHA-D-RIBOSE 1-METHYLPHOSPHONATE 5-TRIPHOSPHATE DIPHOSPHATASE"/>
    <property type="match status" value="1"/>
</dbReference>
<dbReference type="AlphaFoldDB" id="A0A2S7WNV1"/>
<evidence type="ECO:0000313" key="2">
    <source>
        <dbReference type="Proteomes" id="UP000238882"/>
    </source>
</evidence>
<accession>A0A2S7WNV1</accession>
<dbReference type="PANTHER" id="PTHR43135">
    <property type="entry name" value="ALPHA-D-RIBOSE 1-METHYLPHOSPHONATE 5-TRIPHOSPHATE DIPHOSPHATASE"/>
    <property type="match status" value="1"/>
</dbReference>
<name>A0A2S7WNV1_9FLAO</name>
<dbReference type="EMBL" id="MSCN01000001">
    <property type="protein sequence ID" value="PQJ79279.1"/>
    <property type="molecule type" value="Genomic_DNA"/>
</dbReference>
<gene>
    <name evidence="1" type="ORF">BTO18_08880</name>
</gene>
<dbReference type="RefSeq" id="WP_105015878.1">
    <property type="nucleotide sequence ID" value="NZ_MSCN01000001.1"/>
</dbReference>
<keyword evidence="2" id="KW-1185">Reference proteome</keyword>
<proteinExistence type="predicted"/>
<protein>
    <recommendedName>
        <fullName evidence="3">Amidohydrolase-related domain-containing protein</fullName>
    </recommendedName>
</protein>
<dbReference type="InterPro" id="IPR051781">
    <property type="entry name" value="Metallo-dep_Hydrolase"/>
</dbReference>
<dbReference type="OrthoDB" id="9765769at2"/>
<reference evidence="1 2" key="1">
    <citation type="submission" date="2016-12" db="EMBL/GenBank/DDBJ databases">
        <title>Trade-off between light-utilization and light-protection in marine flavobacteria.</title>
        <authorList>
            <person name="Kumagai Y."/>
            <person name="Yoshizawa S."/>
            <person name="Kogure K."/>
            <person name="Iwasaki W."/>
        </authorList>
    </citation>
    <scope>NUCLEOTIDE SEQUENCE [LARGE SCALE GENOMIC DNA]</scope>
    <source>
        <strain evidence="1 2">NBRC 108759</strain>
    </source>
</reference>
<dbReference type="Gene3D" id="3.20.20.140">
    <property type="entry name" value="Metal-dependent hydrolases"/>
    <property type="match status" value="1"/>
</dbReference>
<comment type="caution">
    <text evidence="1">The sequence shown here is derived from an EMBL/GenBank/DDBJ whole genome shotgun (WGS) entry which is preliminary data.</text>
</comment>
<sequence>MIASKLQVRYSNGGITCTLGHPYTIYEPLAMGIFIGTELKKRKDEIRDSRLAENDAYWFFDNIKDVDNKWNNLLKTKPDVIKIMLLFSNRYDSLHKNKNKLGGKGLSPEVAKYVVKKAKANNLRVFAHIETAFDFKVAVNIGVNVVAHLPGYSWNGDFETLRNYTLSNQDLLKAKENNLSIITTASISKKFANIRVDNQLQFSQERFSNIIKHQKKLIERFINYDINLSIGSDVYGKTLFEEVNYLHKYKMLNNLQIINNMSSM</sequence>
<dbReference type="SUPFAM" id="SSF51556">
    <property type="entry name" value="Metallo-dependent hydrolases"/>
    <property type="match status" value="1"/>
</dbReference>
<organism evidence="1 2">
    <name type="scientific">Polaribacter porphyrae</name>
    <dbReference type="NCBI Taxonomy" id="1137780"/>
    <lineage>
        <taxon>Bacteria</taxon>
        <taxon>Pseudomonadati</taxon>
        <taxon>Bacteroidota</taxon>
        <taxon>Flavobacteriia</taxon>
        <taxon>Flavobacteriales</taxon>
        <taxon>Flavobacteriaceae</taxon>
    </lineage>
</organism>
<dbReference type="InterPro" id="IPR032466">
    <property type="entry name" value="Metal_Hydrolase"/>
</dbReference>
<evidence type="ECO:0000313" key="1">
    <source>
        <dbReference type="EMBL" id="PQJ79279.1"/>
    </source>
</evidence>
<evidence type="ECO:0008006" key="3">
    <source>
        <dbReference type="Google" id="ProtNLM"/>
    </source>
</evidence>